<feature type="signal peptide" evidence="1">
    <location>
        <begin position="1"/>
        <end position="26"/>
    </location>
</feature>
<dbReference type="Gene3D" id="2.130.10.10">
    <property type="entry name" value="YVTN repeat-like/Quinoprotein amine dehydrogenase"/>
    <property type="match status" value="1"/>
</dbReference>
<evidence type="ECO:0000313" key="3">
    <source>
        <dbReference type="EMBL" id="MFC3854179.1"/>
    </source>
</evidence>
<feature type="domain" description="Choice-of-anchor I" evidence="2">
    <location>
        <begin position="435"/>
        <end position="618"/>
    </location>
</feature>
<dbReference type="EMBL" id="JBHRYR010000005">
    <property type="protein sequence ID" value="MFC3854179.1"/>
    <property type="molecule type" value="Genomic_DNA"/>
</dbReference>
<keyword evidence="4" id="KW-1185">Reference proteome</keyword>
<evidence type="ECO:0000313" key="4">
    <source>
        <dbReference type="Proteomes" id="UP001595617"/>
    </source>
</evidence>
<comment type="caution">
    <text evidence="3">The sequence shown here is derived from an EMBL/GenBank/DDBJ whole genome shotgun (WGS) entry which is preliminary data.</text>
</comment>
<protein>
    <submittedName>
        <fullName evidence="3">Choice-of-anchor I family protein</fullName>
    </submittedName>
</protein>
<keyword evidence="1" id="KW-0732">Signal</keyword>
<dbReference type="PROSITE" id="PS51257">
    <property type="entry name" value="PROKAR_LIPOPROTEIN"/>
    <property type="match status" value="1"/>
</dbReference>
<dbReference type="InterPro" id="IPR011048">
    <property type="entry name" value="Haem_d1_sf"/>
</dbReference>
<dbReference type="InterPro" id="IPR015943">
    <property type="entry name" value="WD40/YVTN_repeat-like_dom_sf"/>
</dbReference>
<dbReference type="PANTHER" id="PTHR46928:SF1">
    <property type="entry name" value="MESENCHYME-SPECIFIC CELL SURFACE GLYCOPROTEIN"/>
    <property type="match status" value="1"/>
</dbReference>
<gene>
    <name evidence="3" type="ORF">ACFOOG_15150</name>
</gene>
<reference evidence="4" key="1">
    <citation type="journal article" date="2019" name="Int. J. Syst. Evol. Microbiol.">
        <title>The Global Catalogue of Microorganisms (GCM) 10K type strain sequencing project: providing services to taxonomists for standard genome sequencing and annotation.</title>
        <authorList>
            <consortium name="The Broad Institute Genomics Platform"/>
            <consortium name="The Broad Institute Genome Sequencing Center for Infectious Disease"/>
            <person name="Wu L."/>
            <person name="Ma J."/>
        </authorList>
    </citation>
    <scope>NUCLEOTIDE SEQUENCE [LARGE SCALE GENOMIC DNA]</scope>
    <source>
        <strain evidence="4">IBRC 10765</strain>
    </source>
</reference>
<feature type="domain" description="Choice-of-anchor I" evidence="2">
    <location>
        <begin position="52"/>
        <end position="328"/>
    </location>
</feature>
<evidence type="ECO:0000256" key="1">
    <source>
        <dbReference type="SAM" id="SignalP"/>
    </source>
</evidence>
<dbReference type="InterPro" id="IPR052956">
    <property type="entry name" value="Mesenchyme-surface_protein"/>
</dbReference>
<feature type="chain" id="PRO_5045534391" evidence="1">
    <location>
        <begin position="27"/>
        <end position="623"/>
    </location>
</feature>
<organism evidence="3 4">
    <name type="scientific">Saccharospirillum mangrovi</name>
    <dbReference type="NCBI Taxonomy" id="2161747"/>
    <lineage>
        <taxon>Bacteria</taxon>
        <taxon>Pseudomonadati</taxon>
        <taxon>Pseudomonadota</taxon>
        <taxon>Gammaproteobacteria</taxon>
        <taxon>Oceanospirillales</taxon>
        <taxon>Saccharospirillaceae</taxon>
        <taxon>Saccharospirillum</taxon>
    </lineage>
</organism>
<dbReference type="Pfam" id="PF22494">
    <property type="entry name" value="choice_anch_I"/>
    <property type="match status" value="2"/>
</dbReference>
<dbReference type="Proteomes" id="UP001595617">
    <property type="component" value="Unassembled WGS sequence"/>
</dbReference>
<proteinExistence type="predicted"/>
<dbReference type="InterPro" id="IPR055188">
    <property type="entry name" value="Choice_anch_I"/>
</dbReference>
<dbReference type="SUPFAM" id="SSF51004">
    <property type="entry name" value="C-terminal (heme d1) domain of cytochrome cd1-nitrite reductase"/>
    <property type="match status" value="1"/>
</dbReference>
<dbReference type="RefSeq" id="WP_380698204.1">
    <property type="nucleotide sequence ID" value="NZ_JBHRYR010000005.1"/>
</dbReference>
<accession>A0ABV8A1B1</accession>
<dbReference type="NCBIfam" id="NF038117">
    <property type="entry name" value="choice_anch_I"/>
    <property type="match status" value="1"/>
</dbReference>
<dbReference type="PANTHER" id="PTHR46928">
    <property type="entry name" value="MESENCHYME-SPECIFIC CELL SURFACE GLYCOPROTEIN"/>
    <property type="match status" value="1"/>
</dbReference>
<name>A0ABV8A1B1_9GAMM</name>
<evidence type="ECO:0000259" key="2">
    <source>
        <dbReference type="Pfam" id="PF22494"/>
    </source>
</evidence>
<sequence>MNKNRMNWSRNVLAVGVASAVLSGCAALTPSSSDDALSLSFVGRYSTGVFGESAAEITAYDAATQRAFVVNAQAGNLTVLDLSNPANPTLIDTLTVSQVAPNAVVNSVAAQDGWVAVAVESSPKTAAGYMALFDAATLTLQGYVRVGAQPDMVTFTPDGQYVLTANEGEPSDDYQVDPEGSISIVDISNPQNMTVRTAGFVAFNARRDELRAAGVRIFGPRATVAQDLEPEYITVSTDSRTAWVALQENNALAKVDIARGVVTDVLPLGFKDHGQAGNGLDVSDDDNGINIQVWPGVMGTYHPDAITSYQHNGRQYVVTANEGDARAWGEDNDAYWGPEEASDSAYGGNLSQGFVEEIRVKHLVHNSGFARRLGDDMPPHLMSLANGALLNPEVFGYCGATAGDAGGCREDDQLGRLNVTWTQGYRTDERGFPVLFNADGEQDPFGDRLMYDQLFAYGTRSVAIWSADGELVWDSGDMIEQYLASDECRLGEARNQPCAEFFNSNHDEGDAFESRSDNKGPEPEAVAVAELNDRMYAFLGLERMGGVMVFDITNPQAPAIVDYLNTRNLWAEDPEANLATVGDLGIEDIKVIPVNQSPTGETLLLTGHEVSGTVSVYRVNLTQ</sequence>